<accession>A0A9Q3JB70</accession>
<name>A0A9Q3JB70_9BASI</name>
<dbReference type="EMBL" id="AVOT02067345">
    <property type="protein sequence ID" value="MBW0558913.1"/>
    <property type="molecule type" value="Genomic_DNA"/>
</dbReference>
<sequence length="180" mass="20166">MASGNHKRPPDQLSPILSRNLSGILPIRPCTPYSRLPEWCISGIIYHYAQFLIRNSMVTFSGPNAMFPNQGCKIQHSFQRRTLQHIILEIHGGYQKTTQGPQPPGPAGVGLAIKFRIIQQGPFSEVLHYFNQLSRQQVLQHPLDNPVGQCRYYSSILYGLGPIGPIQSHSSVFKMARAAF</sequence>
<reference evidence="1" key="1">
    <citation type="submission" date="2021-03" db="EMBL/GenBank/DDBJ databases">
        <title>Draft genome sequence of rust myrtle Austropuccinia psidii MF-1, a brazilian biotype.</title>
        <authorList>
            <person name="Quecine M.C."/>
            <person name="Pachon D.M.R."/>
            <person name="Bonatelli M.L."/>
            <person name="Correr F.H."/>
            <person name="Franceschini L.M."/>
            <person name="Leite T.F."/>
            <person name="Margarido G.R.A."/>
            <person name="Almeida C.A."/>
            <person name="Ferrarezi J.A."/>
            <person name="Labate C.A."/>
        </authorList>
    </citation>
    <scope>NUCLEOTIDE SEQUENCE</scope>
    <source>
        <strain evidence="1">MF-1</strain>
    </source>
</reference>
<comment type="caution">
    <text evidence="1">The sequence shown here is derived from an EMBL/GenBank/DDBJ whole genome shotgun (WGS) entry which is preliminary data.</text>
</comment>
<evidence type="ECO:0000313" key="2">
    <source>
        <dbReference type="Proteomes" id="UP000765509"/>
    </source>
</evidence>
<dbReference type="AlphaFoldDB" id="A0A9Q3JB70"/>
<keyword evidence="2" id="KW-1185">Reference proteome</keyword>
<dbReference type="Proteomes" id="UP000765509">
    <property type="component" value="Unassembled WGS sequence"/>
</dbReference>
<protein>
    <submittedName>
        <fullName evidence="1">Uncharacterized protein</fullName>
    </submittedName>
</protein>
<gene>
    <name evidence="1" type="ORF">O181_098628</name>
</gene>
<organism evidence="1 2">
    <name type="scientific">Austropuccinia psidii MF-1</name>
    <dbReference type="NCBI Taxonomy" id="1389203"/>
    <lineage>
        <taxon>Eukaryota</taxon>
        <taxon>Fungi</taxon>
        <taxon>Dikarya</taxon>
        <taxon>Basidiomycota</taxon>
        <taxon>Pucciniomycotina</taxon>
        <taxon>Pucciniomycetes</taxon>
        <taxon>Pucciniales</taxon>
        <taxon>Sphaerophragmiaceae</taxon>
        <taxon>Austropuccinia</taxon>
    </lineage>
</organism>
<proteinExistence type="predicted"/>
<evidence type="ECO:0000313" key="1">
    <source>
        <dbReference type="EMBL" id="MBW0558913.1"/>
    </source>
</evidence>